<evidence type="ECO:0000256" key="1">
    <source>
        <dbReference type="SAM" id="MobiDB-lite"/>
    </source>
</evidence>
<sequence length="270" mass="31774">MTTKWKSYNQKKRLNPPGSTSIGLTKRITLESEEIRKGNQMKSKYRTPNSKEFSQAPTGTSQDYEGVIREDQFRGIQAERIRILTEVGRDIQSENTEQKYNIFEIKTTIENNFRTPSSPHKITRNSPLHITQGIENNRIPTSKRKKKLHQRKKYEKKRSSNPRKNRSNGICRDKTWYSKSGMEEQVGTTLQEQEDQIRKQNKKRTITTNPYKSGTNTKEGNNQQRKANLLCEQMNNKQKREFSQSNQQRINSNLLEKDFSHEKRKHETPQ</sequence>
<feature type="compositionally biased region" description="Polar residues" evidence="1">
    <location>
        <begin position="40"/>
        <end position="62"/>
    </location>
</feature>
<protein>
    <submittedName>
        <fullName evidence="2">Uncharacterized protein</fullName>
    </submittedName>
</protein>
<dbReference type="Proteomes" id="UP000030640">
    <property type="component" value="Unassembled WGS sequence"/>
</dbReference>
<keyword evidence="3" id="KW-1185">Reference proteome</keyword>
<dbReference type="VEuPathDB" id="PlasmoDB:C922_04656"/>
<dbReference type="AlphaFoldDB" id="W7A729"/>
<feature type="compositionally biased region" description="Basic and acidic residues" evidence="1">
    <location>
        <begin position="28"/>
        <end position="37"/>
    </location>
</feature>
<feature type="compositionally biased region" description="Basic and acidic residues" evidence="1">
    <location>
        <begin position="255"/>
        <end position="270"/>
    </location>
</feature>
<evidence type="ECO:0000313" key="3">
    <source>
        <dbReference type="Proteomes" id="UP000030640"/>
    </source>
</evidence>
<feature type="compositionally biased region" description="Basic residues" evidence="1">
    <location>
        <begin position="141"/>
        <end position="166"/>
    </location>
</feature>
<feature type="compositionally biased region" description="Polar residues" evidence="1">
    <location>
        <begin position="243"/>
        <end position="254"/>
    </location>
</feature>
<feature type="region of interest" description="Disordered" evidence="1">
    <location>
        <begin position="112"/>
        <end position="270"/>
    </location>
</feature>
<dbReference type="EMBL" id="KI965486">
    <property type="protein sequence ID" value="EUD64924.1"/>
    <property type="molecule type" value="Genomic_DNA"/>
</dbReference>
<gene>
    <name evidence="2" type="ORF">C922_04656</name>
</gene>
<accession>W7A729</accession>
<feature type="region of interest" description="Disordered" evidence="1">
    <location>
        <begin position="1"/>
        <end position="62"/>
    </location>
</feature>
<proteinExistence type="predicted"/>
<name>W7A729_9APIC</name>
<dbReference type="GeneID" id="20039930"/>
<feature type="compositionally biased region" description="Polar residues" evidence="1">
    <location>
        <begin position="206"/>
        <end position="226"/>
    </location>
</feature>
<evidence type="ECO:0000313" key="2">
    <source>
        <dbReference type="EMBL" id="EUD64924.1"/>
    </source>
</evidence>
<feature type="compositionally biased region" description="Polar residues" evidence="1">
    <location>
        <begin position="112"/>
        <end position="140"/>
    </location>
</feature>
<organism evidence="2 3">
    <name type="scientific">Plasmodium inui San Antonio 1</name>
    <dbReference type="NCBI Taxonomy" id="1237626"/>
    <lineage>
        <taxon>Eukaryota</taxon>
        <taxon>Sar</taxon>
        <taxon>Alveolata</taxon>
        <taxon>Apicomplexa</taxon>
        <taxon>Aconoidasida</taxon>
        <taxon>Haemosporida</taxon>
        <taxon>Plasmodiidae</taxon>
        <taxon>Plasmodium</taxon>
        <taxon>Plasmodium (Plasmodium)</taxon>
    </lineage>
</organism>
<dbReference type="RefSeq" id="XP_008818457.1">
    <property type="nucleotide sequence ID" value="XM_008820235.1"/>
</dbReference>
<reference evidence="2 3" key="1">
    <citation type="submission" date="2013-02" db="EMBL/GenBank/DDBJ databases">
        <title>The Genome Sequence of Plasmodium inui San Antonio 1.</title>
        <authorList>
            <consortium name="The Broad Institute Genome Sequencing Platform"/>
            <consortium name="The Broad Institute Genome Sequencing Center for Infectious Disease"/>
            <person name="Neafsey D."/>
            <person name="Cheeseman I."/>
            <person name="Volkman S."/>
            <person name="Adams J."/>
            <person name="Walker B."/>
            <person name="Young S.K."/>
            <person name="Zeng Q."/>
            <person name="Gargeya S."/>
            <person name="Fitzgerald M."/>
            <person name="Haas B."/>
            <person name="Abouelleil A."/>
            <person name="Alvarado L."/>
            <person name="Arachchi H.M."/>
            <person name="Berlin A.M."/>
            <person name="Chapman S.B."/>
            <person name="Dewar J."/>
            <person name="Goldberg J."/>
            <person name="Griggs A."/>
            <person name="Gujja S."/>
            <person name="Hansen M."/>
            <person name="Howarth C."/>
            <person name="Imamovic A."/>
            <person name="Larimer J."/>
            <person name="McCowan C."/>
            <person name="Murphy C."/>
            <person name="Neiman D."/>
            <person name="Pearson M."/>
            <person name="Priest M."/>
            <person name="Roberts A."/>
            <person name="Saif S."/>
            <person name="Shea T."/>
            <person name="Sisk P."/>
            <person name="Sykes S."/>
            <person name="Wortman J."/>
            <person name="Nusbaum C."/>
            <person name="Birren B."/>
        </authorList>
    </citation>
    <scope>NUCLEOTIDE SEQUENCE [LARGE SCALE GENOMIC DNA]</scope>
    <source>
        <strain evidence="2 3">San Antonio 1</strain>
    </source>
</reference>